<proteinExistence type="predicted"/>
<evidence type="ECO:0000313" key="3">
    <source>
        <dbReference type="Proteomes" id="UP000766698"/>
    </source>
</evidence>
<gene>
    <name evidence="2" type="ORF">GL263_00765</name>
</gene>
<feature type="transmembrane region" description="Helical" evidence="1">
    <location>
        <begin position="12"/>
        <end position="31"/>
    </location>
</feature>
<keyword evidence="1" id="KW-1133">Transmembrane helix</keyword>
<comment type="caution">
    <text evidence="2">The sequence shown here is derived from an EMBL/GenBank/DDBJ whole genome shotgun (WGS) entry which is preliminary data.</text>
</comment>
<feature type="transmembrane region" description="Helical" evidence="1">
    <location>
        <begin position="52"/>
        <end position="70"/>
    </location>
</feature>
<evidence type="ECO:0008006" key="4">
    <source>
        <dbReference type="Google" id="ProtNLM"/>
    </source>
</evidence>
<reference evidence="3" key="1">
    <citation type="journal article" date="2020" name="Syst. Appl. Microbiol.">
        <title>Streptomyces alkaliterrae sp. nov., isolated from an alkaline soil, and emended descriptions of Streptomyces alkaliphilus, Streptomyces calidiresistens and Streptomyces durbertensis.</title>
        <authorList>
            <person name="Swiecimska M."/>
            <person name="Golinska P."/>
            <person name="Nouioui I."/>
            <person name="Wypij M."/>
            <person name="Rai M."/>
            <person name="Sangal V."/>
            <person name="Goodfellow M."/>
        </authorList>
    </citation>
    <scope>NUCLEOTIDE SEQUENCE [LARGE SCALE GENOMIC DNA]</scope>
    <source>
        <strain evidence="3">DSM 104538</strain>
    </source>
</reference>
<keyword evidence="3" id="KW-1185">Reference proteome</keyword>
<dbReference type="RefSeq" id="WP_182853549.1">
    <property type="nucleotide sequence ID" value="NZ_WMLF01000005.1"/>
</dbReference>
<dbReference type="Proteomes" id="UP000766698">
    <property type="component" value="Unassembled WGS sequence"/>
</dbReference>
<dbReference type="EMBL" id="WMLF01000005">
    <property type="protein sequence ID" value="MBB1242116.1"/>
    <property type="molecule type" value="Genomic_DNA"/>
</dbReference>
<protein>
    <recommendedName>
        <fullName evidence="4">Secreted protein</fullName>
    </recommendedName>
</protein>
<evidence type="ECO:0000256" key="1">
    <source>
        <dbReference type="SAM" id="Phobius"/>
    </source>
</evidence>
<organism evidence="2 3">
    <name type="scientific">Streptomyces durbertensis</name>
    <dbReference type="NCBI Taxonomy" id="2448886"/>
    <lineage>
        <taxon>Bacteria</taxon>
        <taxon>Bacillati</taxon>
        <taxon>Actinomycetota</taxon>
        <taxon>Actinomycetes</taxon>
        <taxon>Kitasatosporales</taxon>
        <taxon>Streptomycetaceae</taxon>
        <taxon>Streptomyces</taxon>
    </lineage>
</organism>
<name>A0ABR6E9V3_9ACTN</name>
<sequence>MNIDWIALGEVFGVSLVATIALVGVFTLGILGSGSSAGRSGGGAVLARSASVACYAVCAAAVAFGIYLIAT</sequence>
<evidence type="ECO:0000313" key="2">
    <source>
        <dbReference type="EMBL" id="MBB1242116.1"/>
    </source>
</evidence>
<accession>A0ABR6E9V3</accession>
<keyword evidence="1" id="KW-0812">Transmembrane</keyword>
<keyword evidence="1" id="KW-0472">Membrane</keyword>